<dbReference type="Pfam" id="PF16087">
    <property type="entry name" value="DUF4817"/>
    <property type="match status" value="1"/>
</dbReference>
<protein>
    <submittedName>
        <fullName evidence="8">2-hydroxyacyl-CoA lyase 1</fullName>
    </submittedName>
</protein>
<dbReference type="Pfam" id="PF02776">
    <property type="entry name" value="TPP_enzyme_N"/>
    <property type="match status" value="1"/>
</dbReference>
<dbReference type="InterPro" id="IPR029061">
    <property type="entry name" value="THDP-binding"/>
</dbReference>
<dbReference type="eggNOG" id="KOG1185">
    <property type="taxonomic scope" value="Eukaryota"/>
</dbReference>
<dbReference type="InterPro" id="IPR032135">
    <property type="entry name" value="DUF4817"/>
</dbReference>
<dbReference type="CDD" id="cd07035">
    <property type="entry name" value="TPP_PYR_POX_like"/>
    <property type="match status" value="1"/>
</dbReference>
<evidence type="ECO:0000259" key="7">
    <source>
        <dbReference type="Pfam" id="PF16087"/>
    </source>
</evidence>
<dbReference type="InterPro" id="IPR012001">
    <property type="entry name" value="Thiamin_PyroP_enz_TPP-bd_dom"/>
</dbReference>
<dbReference type="GO" id="GO:0030976">
    <property type="term" value="F:thiamine pyrophosphate binding"/>
    <property type="evidence" value="ECO:0007669"/>
    <property type="project" value="InterPro"/>
</dbReference>
<keyword evidence="2" id="KW-0479">Metal-binding</keyword>
<dbReference type="GO" id="GO:0001561">
    <property type="term" value="P:fatty acid alpha-oxidation"/>
    <property type="evidence" value="ECO:0007669"/>
    <property type="project" value="TreeGrafter"/>
</dbReference>
<dbReference type="STRING" id="103372.F4WA19"/>
<feature type="transmembrane region" description="Helical" evidence="5">
    <location>
        <begin position="110"/>
        <end position="128"/>
    </location>
</feature>
<evidence type="ECO:0000256" key="2">
    <source>
        <dbReference type="ARBA" id="ARBA00022723"/>
    </source>
</evidence>
<feature type="domain" description="DUF4817" evidence="7">
    <location>
        <begin position="59"/>
        <end position="111"/>
    </location>
</feature>
<evidence type="ECO:0000256" key="1">
    <source>
        <dbReference type="ARBA" id="ARBA00001964"/>
    </source>
</evidence>
<evidence type="ECO:0000313" key="9">
    <source>
        <dbReference type="Proteomes" id="UP000007755"/>
    </source>
</evidence>
<dbReference type="GO" id="GO:0046872">
    <property type="term" value="F:metal ion binding"/>
    <property type="evidence" value="ECO:0007669"/>
    <property type="project" value="UniProtKB-KW"/>
</dbReference>
<dbReference type="SUPFAM" id="SSF52518">
    <property type="entry name" value="Thiamin diphosphate-binding fold (THDP-binding)"/>
    <property type="match status" value="1"/>
</dbReference>
<name>F4WA19_ACREC</name>
<reference evidence="8" key="1">
    <citation type="submission" date="2011-02" db="EMBL/GenBank/DDBJ databases">
        <title>The genome of the leaf-cutting ant Acromyrmex echinatior suggests key adaptations to social evolution and fungus farming.</title>
        <authorList>
            <person name="Nygaard S."/>
            <person name="Zhang G."/>
        </authorList>
    </citation>
    <scope>NUCLEOTIDE SEQUENCE</scope>
</reference>
<evidence type="ECO:0000259" key="6">
    <source>
        <dbReference type="Pfam" id="PF02776"/>
    </source>
</evidence>
<evidence type="ECO:0000256" key="4">
    <source>
        <dbReference type="ARBA" id="ARBA00023239"/>
    </source>
</evidence>
<keyword evidence="5" id="KW-1133">Transmembrane helix</keyword>
<comment type="cofactor">
    <cofactor evidence="1">
        <name>thiamine diphosphate</name>
        <dbReference type="ChEBI" id="CHEBI:58937"/>
    </cofactor>
</comment>
<keyword evidence="3" id="KW-0460">Magnesium</keyword>
<keyword evidence="5" id="KW-0472">Membrane</keyword>
<feature type="transmembrane region" description="Helical" evidence="5">
    <location>
        <begin position="148"/>
        <end position="167"/>
    </location>
</feature>
<dbReference type="GO" id="GO:0005777">
    <property type="term" value="C:peroxisome"/>
    <property type="evidence" value="ECO:0007669"/>
    <property type="project" value="TreeGrafter"/>
</dbReference>
<dbReference type="GO" id="GO:0016829">
    <property type="term" value="F:lyase activity"/>
    <property type="evidence" value="ECO:0007669"/>
    <property type="project" value="UniProtKB-KW"/>
</dbReference>
<dbReference type="PANTHER" id="PTHR43710:SF2">
    <property type="entry name" value="2-HYDROXYACYL-COA LYASE 1"/>
    <property type="match status" value="1"/>
</dbReference>
<evidence type="ECO:0000313" key="8">
    <source>
        <dbReference type="EMBL" id="EGI68949.1"/>
    </source>
</evidence>
<organism evidence="9">
    <name type="scientific">Acromyrmex echinatior</name>
    <name type="common">Panamanian leafcutter ant</name>
    <name type="synonym">Acromyrmex octospinosus echinatior</name>
    <dbReference type="NCBI Taxonomy" id="103372"/>
    <lineage>
        <taxon>Eukaryota</taxon>
        <taxon>Metazoa</taxon>
        <taxon>Ecdysozoa</taxon>
        <taxon>Arthropoda</taxon>
        <taxon>Hexapoda</taxon>
        <taxon>Insecta</taxon>
        <taxon>Pterygota</taxon>
        <taxon>Neoptera</taxon>
        <taxon>Endopterygota</taxon>
        <taxon>Hymenoptera</taxon>
        <taxon>Apocrita</taxon>
        <taxon>Aculeata</taxon>
        <taxon>Formicoidea</taxon>
        <taxon>Formicidae</taxon>
        <taxon>Myrmicinae</taxon>
        <taxon>Acromyrmex</taxon>
    </lineage>
</organism>
<evidence type="ECO:0000256" key="3">
    <source>
        <dbReference type="ARBA" id="ARBA00022842"/>
    </source>
</evidence>
<dbReference type="InterPro" id="IPR045025">
    <property type="entry name" value="HACL1-like"/>
</dbReference>
<dbReference type="AlphaFoldDB" id="F4WA19"/>
<evidence type="ECO:0000256" key="5">
    <source>
        <dbReference type="SAM" id="Phobius"/>
    </source>
</evidence>
<dbReference type="PANTHER" id="PTHR43710">
    <property type="entry name" value="2-HYDROXYACYL-COA LYASE"/>
    <property type="match status" value="1"/>
</dbReference>
<dbReference type="InParanoid" id="F4WA19"/>
<sequence>MKNGNLIVAEALKEQVRARWAIYWYVFEFRRMATPNELQTRNFDSLLVIPSAARNNMFSLEERFEILKTYFQSQCCVAETVRILKRNMGRDRAPTEGAIRKLVRKVREKGIYVAITIYITSFFTAARFNFEVGKISKIWPTNRLGLTYVFGIMGHPVIDLAITMQSIGMQYIGFRNEQAACYAAQAYGYLMRKPAVVLCVSGPGLLHVIGGMANAQVNCWPVLVLGGSCPEDHEGIGGFQEWPQVEASRPYCKYAARPPSVALIPLHVEKAVRLATYGRPGRKRRSDIGRIPLF</sequence>
<keyword evidence="5" id="KW-0812">Transmembrane</keyword>
<accession>F4WA19</accession>
<keyword evidence="4 8" id="KW-0456">Lyase</keyword>
<dbReference type="Proteomes" id="UP000007755">
    <property type="component" value="Unassembled WGS sequence"/>
</dbReference>
<proteinExistence type="predicted"/>
<keyword evidence="9" id="KW-1185">Reference proteome</keyword>
<feature type="domain" description="Thiamine pyrophosphate enzyme N-terminal TPP-binding" evidence="6">
    <location>
        <begin position="143"/>
        <end position="245"/>
    </location>
</feature>
<dbReference type="Gene3D" id="3.40.50.970">
    <property type="match status" value="1"/>
</dbReference>
<dbReference type="EMBL" id="GL888037">
    <property type="protein sequence ID" value="EGI68949.1"/>
    <property type="molecule type" value="Genomic_DNA"/>
</dbReference>
<dbReference type="OrthoDB" id="16262at2759"/>
<gene>
    <name evidence="8" type="ORF">G5I_02333</name>
</gene>